<evidence type="ECO:0008006" key="5">
    <source>
        <dbReference type="Google" id="ProtNLM"/>
    </source>
</evidence>
<dbReference type="GO" id="GO:0016857">
    <property type="term" value="F:racemase and epimerase activity, acting on carbohydrates and derivatives"/>
    <property type="evidence" value="ECO:0007669"/>
    <property type="project" value="InterPro"/>
</dbReference>
<dbReference type="InterPro" id="IPR000056">
    <property type="entry name" value="Ribul_P_3_epim-like"/>
</dbReference>
<dbReference type="AlphaFoldDB" id="A0A1G1WI47"/>
<dbReference type="SUPFAM" id="SSF51366">
    <property type="entry name" value="Ribulose-phoshate binding barrel"/>
    <property type="match status" value="1"/>
</dbReference>
<dbReference type="Pfam" id="PF00834">
    <property type="entry name" value="Ribul_P_3_epim"/>
    <property type="match status" value="1"/>
</dbReference>
<dbReference type="InterPro" id="IPR011060">
    <property type="entry name" value="RibuloseP-bd_barrel"/>
</dbReference>
<dbReference type="InterPro" id="IPR013785">
    <property type="entry name" value="Aldolase_TIM"/>
</dbReference>
<dbReference type="GO" id="GO:0046872">
    <property type="term" value="F:metal ion binding"/>
    <property type="evidence" value="ECO:0007669"/>
    <property type="project" value="UniProtKB-KW"/>
</dbReference>
<proteinExistence type="predicted"/>
<accession>A0A1G1WI47</accession>
<gene>
    <name evidence="3" type="ORF">A2Z42_02930</name>
</gene>
<dbReference type="PANTHER" id="PTHR11749">
    <property type="entry name" value="RIBULOSE-5-PHOSPHATE-3-EPIMERASE"/>
    <property type="match status" value="1"/>
</dbReference>
<dbReference type="EMBL" id="MHCU01000039">
    <property type="protein sequence ID" value="OGY27373.1"/>
    <property type="molecule type" value="Genomic_DNA"/>
</dbReference>
<organism evidence="3 4">
    <name type="scientific">Candidatus Woykebacteria bacterium RBG_19FT_COMBO_43_10</name>
    <dbReference type="NCBI Taxonomy" id="1802598"/>
    <lineage>
        <taxon>Bacteria</taxon>
        <taxon>Candidatus Woykeibacteriota</taxon>
    </lineage>
</organism>
<keyword evidence="1" id="KW-0479">Metal-binding</keyword>
<feature type="non-terminal residue" evidence="3">
    <location>
        <position position="1"/>
    </location>
</feature>
<dbReference type="GO" id="GO:0005975">
    <property type="term" value="P:carbohydrate metabolic process"/>
    <property type="evidence" value="ECO:0007669"/>
    <property type="project" value="InterPro"/>
</dbReference>
<dbReference type="CDD" id="cd00429">
    <property type="entry name" value="RPE"/>
    <property type="match status" value="1"/>
</dbReference>
<reference evidence="3 4" key="1">
    <citation type="journal article" date="2016" name="Nat. Commun.">
        <title>Thousands of microbial genomes shed light on interconnected biogeochemical processes in an aquifer system.</title>
        <authorList>
            <person name="Anantharaman K."/>
            <person name="Brown C.T."/>
            <person name="Hug L.A."/>
            <person name="Sharon I."/>
            <person name="Castelle C.J."/>
            <person name="Probst A.J."/>
            <person name="Thomas B.C."/>
            <person name="Singh A."/>
            <person name="Wilkins M.J."/>
            <person name="Karaoz U."/>
            <person name="Brodie E.L."/>
            <person name="Williams K.H."/>
            <person name="Hubbard S.S."/>
            <person name="Banfield J.F."/>
        </authorList>
    </citation>
    <scope>NUCLEOTIDE SEQUENCE [LARGE SCALE GENOMIC DNA]</scope>
</reference>
<sequence length="237" mass="26690">SKRSRRKSVKIEIIPAILSKTSADYHKKFKAVEPFTEWIQVDIVDNKFARNLTVGPKEVAAFRTLKKLEIQLMVDFIEDWVDPFVEIAPKANIKRIIVPYETARDPIGIVNHVRRHGIQIGFSINPDTPTSRLQHVVDKADIILLLSVYPGFSGQHFVHGVLKKIDELRQMRPDVVIEVDGGVEPGTARKCAEVGANILAAGSFIFENDTIKAETYQEKVKRALETLKKDVEDVLPA</sequence>
<protein>
    <recommendedName>
        <fullName evidence="5">Ribulose-phosphate 3-epimerase</fullName>
    </recommendedName>
</protein>
<name>A0A1G1WI47_9BACT</name>
<dbReference type="Proteomes" id="UP000176645">
    <property type="component" value="Unassembled WGS sequence"/>
</dbReference>
<keyword evidence="2" id="KW-0413">Isomerase</keyword>
<dbReference type="Gene3D" id="3.20.20.70">
    <property type="entry name" value="Aldolase class I"/>
    <property type="match status" value="1"/>
</dbReference>
<comment type="caution">
    <text evidence="3">The sequence shown here is derived from an EMBL/GenBank/DDBJ whole genome shotgun (WGS) entry which is preliminary data.</text>
</comment>
<evidence type="ECO:0000256" key="1">
    <source>
        <dbReference type="ARBA" id="ARBA00022723"/>
    </source>
</evidence>
<evidence type="ECO:0000313" key="3">
    <source>
        <dbReference type="EMBL" id="OGY27373.1"/>
    </source>
</evidence>
<evidence type="ECO:0000313" key="4">
    <source>
        <dbReference type="Proteomes" id="UP000176645"/>
    </source>
</evidence>
<evidence type="ECO:0000256" key="2">
    <source>
        <dbReference type="ARBA" id="ARBA00023235"/>
    </source>
</evidence>